<reference evidence="3" key="1">
    <citation type="submission" date="2016-11" db="UniProtKB">
        <authorList>
            <consortium name="WormBaseParasite"/>
        </authorList>
    </citation>
    <scope>IDENTIFICATION</scope>
</reference>
<feature type="compositionally biased region" description="Basic and acidic residues" evidence="1">
    <location>
        <begin position="29"/>
        <end position="44"/>
    </location>
</feature>
<feature type="region of interest" description="Disordered" evidence="1">
    <location>
        <begin position="29"/>
        <end position="63"/>
    </location>
</feature>
<name>A0A1I7UXT4_9PELO</name>
<dbReference type="WBParaSite" id="Csp11.Scaffold630.g20410.t1">
    <property type="protein sequence ID" value="Csp11.Scaffold630.g20410.t1"/>
    <property type="gene ID" value="Csp11.Scaffold630.g20410"/>
</dbReference>
<evidence type="ECO:0000313" key="3">
    <source>
        <dbReference type="WBParaSite" id="Csp11.Scaffold630.g20410.t1"/>
    </source>
</evidence>
<evidence type="ECO:0000313" key="2">
    <source>
        <dbReference type="Proteomes" id="UP000095282"/>
    </source>
</evidence>
<dbReference type="Proteomes" id="UP000095282">
    <property type="component" value="Unplaced"/>
</dbReference>
<sequence>MCAEHQFRCPLPRQGAPMVRRLWLSRGEEGNSVERKEIQRSDTKTHRKRKKRQGKNDGDDGGGGVIFYDSCGCICTRRKETSVHGMLFDLRFVFR</sequence>
<proteinExistence type="predicted"/>
<organism evidence="2 3">
    <name type="scientific">Caenorhabditis tropicalis</name>
    <dbReference type="NCBI Taxonomy" id="1561998"/>
    <lineage>
        <taxon>Eukaryota</taxon>
        <taxon>Metazoa</taxon>
        <taxon>Ecdysozoa</taxon>
        <taxon>Nematoda</taxon>
        <taxon>Chromadorea</taxon>
        <taxon>Rhabditida</taxon>
        <taxon>Rhabditina</taxon>
        <taxon>Rhabditomorpha</taxon>
        <taxon>Rhabditoidea</taxon>
        <taxon>Rhabditidae</taxon>
        <taxon>Peloderinae</taxon>
        <taxon>Caenorhabditis</taxon>
    </lineage>
</organism>
<dbReference type="AlphaFoldDB" id="A0A1I7UXT4"/>
<evidence type="ECO:0000256" key="1">
    <source>
        <dbReference type="SAM" id="MobiDB-lite"/>
    </source>
</evidence>
<keyword evidence="2" id="KW-1185">Reference proteome</keyword>
<protein>
    <submittedName>
        <fullName evidence="3">Uncharacterized protein</fullName>
    </submittedName>
</protein>
<accession>A0A1I7UXT4</accession>